<dbReference type="RefSeq" id="WP_213244196.1">
    <property type="nucleotide sequence ID" value="NZ_CP045806.1"/>
</dbReference>
<dbReference type="PANTHER" id="PTHR33371:SF15">
    <property type="entry name" value="LIPOPROTEIN LPRN"/>
    <property type="match status" value="1"/>
</dbReference>
<sequence>MRPSADRPRRVRGLGRIWGFVAAAAMIAAFSGCSLNPSDMASSIRSSGGGKTLTLQFTNTLNMPEGADVTLNGLRVGSVKDVVLRRGYVDVTATVDDVRISADATAAIRQSTVLGDPYVSIRASGTGPELAESTIPLAGTISPPALEDTLVVLANFVNAGSIQDMQDVIRSVNAALPEIKQTQRVANIAAVDLRSVARDTSRIDTLIKGLNDTSKTVIPRLPKIEEMFNPAGMHYWDQMSRLFGNIGIVLPSIGSVFEGGFWLVPMLDSLNDTADTLVGVGTAIGENDALIRKFLTENLQPFMKKPGLDIVSLRTPEGQNVITDMVRLLKMLGAVR</sequence>
<evidence type="ECO:0000313" key="2">
    <source>
        <dbReference type="EMBL" id="QHN35949.1"/>
    </source>
</evidence>
<dbReference type="Proteomes" id="UP001059836">
    <property type="component" value="Chromosome"/>
</dbReference>
<dbReference type="PANTHER" id="PTHR33371">
    <property type="entry name" value="INTERMEMBRANE PHOSPHOLIPID TRANSPORT SYSTEM BINDING PROTEIN MLAD-RELATED"/>
    <property type="match status" value="1"/>
</dbReference>
<accession>A0ABX6IJA9</accession>
<evidence type="ECO:0000313" key="3">
    <source>
        <dbReference type="Proteomes" id="UP001059836"/>
    </source>
</evidence>
<protein>
    <submittedName>
        <fullName evidence="2">MCE family protein</fullName>
    </submittedName>
</protein>
<feature type="domain" description="Mce/MlaD" evidence="1">
    <location>
        <begin position="50"/>
        <end position="122"/>
    </location>
</feature>
<evidence type="ECO:0000259" key="1">
    <source>
        <dbReference type="Pfam" id="PF02470"/>
    </source>
</evidence>
<gene>
    <name evidence="2" type="ORF">GII31_14815</name>
</gene>
<keyword evidence="3" id="KW-1185">Reference proteome</keyword>
<proteinExistence type="predicted"/>
<organism evidence="2 3">
    <name type="scientific">Gordonia pseudamarae</name>
    <dbReference type="NCBI Taxonomy" id="2831662"/>
    <lineage>
        <taxon>Bacteria</taxon>
        <taxon>Bacillati</taxon>
        <taxon>Actinomycetota</taxon>
        <taxon>Actinomycetes</taxon>
        <taxon>Mycobacteriales</taxon>
        <taxon>Gordoniaceae</taxon>
        <taxon>Gordonia</taxon>
    </lineage>
</organism>
<dbReference type="InterPro" id="IPR052336">
    <property type="entry name" value="MlaD_Phospholipid_Transporter"/>
</dbReference>
<reference evidence="2" key="1">
    <citation type="journal article" date="2021" name="Nat. Microbiol.">
        <title>Cocultivation of an ultrasmall environmental parasitic bacterium with lytic ability against bacteria associated with wastewater foams.</title>
        <authorList>
            <person name="Batinovic S."/>
            <person name="Rose J.J.A."/>
            <person name="Ratcliffe J."/>
            <person name="Seviour R.J."/>
            <person name="Petrovski S."/>
        </authorList>
    </citation>
    <scope>NUCLEOTIDE SEQUENCE</scope>
    <source>
        <strain evidence="2">CON9</strain>
    </source>
</reference>
<name>A0ABX6IJA9_9ACTN</name>
<dbReference type="EMBL" id="CP045809">
    <property type="protein sequence ID" value="QHN35949.1"/>
    <property type="molecule type" value="Genomic_DNA"/>
</dbReference>
<dbReference type="Pfam" id="PF02470">
    <property type="entry name" value="MlaD"/>
    <property type="match status" value="1"/>
</dbReference>
<dbReference type="PROSITE" id="PS51257">
    <property type="entry name" value="PROKAR_LIPOPROTEIN"/>
    <property type="match status" value="1"/>
</dbReference>
<dbReference type="InterPro" id="IPR003399">
    <property type="entry name" value="Mce/MlaD"/>
</dbReference>